<keyword evidence="3" id="KW-0547">Nucleotide-binding</keyword>
<keyword evidence="4" id="KW-0067">ATP-binding</keyword>
<dbReference type="Gene3D" id="3.30.590.20">
    <property type="match status" value="1"/>
</dbReference>
<dbReference type="Pfam" id="PF04107">
    <property type="entry name" value="GCS2"/>
    <property type="match status" value="1"/>
</dbReference>
<comment type="caution">
    <text evidence="6">The sequence shown here is derived from an EMBL/GenBank/DDBJ whole genome shotgun (WGS) entry which is preliminary data.</text>
</comment>
<evidence type="ECO:0000313" key="6">
    <source>
        <dbReference type="EMBL" id="MDR7087252.1"/>
    </source>
</evidence>
<dbReference type="InterPro" id="IPR014746">
    <property type="entry name" value="Gln_synth/guanido_kin_cat_dom"/>
</dbReference>
<keyword evidence="2 6" id="KW-0436">Ligase</keyword>
<evidence type="ECO:0000256" key="3">
    <source>
        <dbReference type="ARBA" id="ARBA00022741"/>
    </source>
</evidence>
<evidence type="ECO:0000256" key="1">
    <source>
        <dbReference type="ARBA" id="ARBA00012220"/>
    </source>
</evidence>
<evidence type="ECO:0000256" key="2">
    <source>
        <dbReference type="ARBA" id="ARBA00022598"/>
    </source>
</evidence>
<accession>A0ABU1UPZ9</accession>
<dbReference type="GO" id="GO:0004357">
    <property type="term" value="F:glutamate-cysteine ligase activity"/>
    <property type="evidence" value="ECO:0007669"/>
    <property type="project" value="UniProtKB-EC"/>
</dbReference>
<proteinExistence type="predicted"/>
<dbReference type="EMBL" id="JAVDWH010000001">
    <property type="protein sequence ID" value="MDR7087252.1"/>
    <property type="molecule type" value="Genomic_DNA"/>
</dbReference>
<dbReference type="RefSeq" id="WP_309970541.1">
    <property type="nucleotide sequence ID" value="NZ_JAVDWH010000001.1"/>
</dbReference>
<evidence type="ECO:0000256" key="5">
    <source>
        <dbReference type="ARBA" id="ARBA00048819"/>
    </source>
</evidence>
<dbReference type="PANTHER" id="PTHR34378:SF1">
    <property type="entry name" value="GLUTAMATE--CYSTEINE LIGASE, CHLOROPLASTIC"/>
    <property type="match status" value="1"/>
</dbReference>
<evidence type="ECO:0000313" key="7">
    <source>
        <dbReference type="Proteomes" id="UP001257739"/>
    </source>
</evidence>
<dbReference type="InterPro" id="IPR035434">
    <property type="entry name" value="GCL_bact_plant"/>
</dbReference>
<reference evidence="6 7" key="1">
    <citation type="submission" date="2023-07" db="EMBL/GenBank/DDBJ databases">
        <title>Sorghum-associated microbial communities from plants grown in Nebraska, USA.</title>
        <authorList>
            <person name="Schachtman D."/>
        </authorList>
    </citation>
    <scope>NUCLEOTIDE SEQUENCE [LARGE SCALE GENOMIC DNA]</scope>
    <source>
        <strain evidence="6 7">BE248</strain>
    </source>
</reference>
<dbReference type="EC" id="6.3.2.2" evidence="1"/>
<dbReference type="SUPFAM" id="SSF55931">
    <property type="entry name" value="Glutamine synthetase/guanido kinase"/>
    <property type="match status" value="1"/>
</dbReference>
<sequence>MALMMDTPQVEGLFPSRVGRSTTKVAVEHELVSRDVVDGSVPRIERVAAATVGAQYAPYLAFEPGGQVELSFPTAASPGELEALVRRDLTSLRADCTRVGVELEAVAVDPRGVHAVPLQLDRPRYLAMQDRFDEVGPAGRRMMRLTASTQVCLDWASGAAGLEQWRLAQLAGPYLAAAFSTSTQLDSRLAIWLEVDPTRTAFDGRLLGTDPVAAYADFAAGAARFTSEAEHLSTLFPPVRPRGHYLEVRYLDVQPDHLIGRVVSVLANLLHDADRRRAALALLAGPERQAERWHEAAYAPHLLADRGRELMRIAGARTRVGAA</sequence>
<evidence type="ECO:0000256" key="4">
    <source>
        <dbReference type="ARBA" id="ARBA00022840"/>
    </source>
</evidence>
<name>A0ABU1UPZ9_9ACTN</name>
<gene>
    <name evidence="6" type="ORF">J2X11_002091</name>
</gene>
<protein>
    <recommendedName>
        <fullName evidence="1">glutamate--cysteine ligase</fullName>
        <ecNumber evidence="1">6.3.2.2</ecNumber>
    </recommendedName>
</protein>
<dbReference type="PANTHER" id="PTHR34378">
    <property type="entry name" value="GLUTAMATE--CYSTEINE LIGASE, CHLOROPLASTIC"/>
    <property type="match status" value="1"/>
</dbReference>
<comment type="catalytic activity">
    <reaction evidence="5">
        <text>L-cysteine + L-glutamate + ATP = gamma-L-glutamyl-L-cysteine + ADP + phosphate + H(+)</text>
        <dbReference type="Rhea" id="RHEA:13285"/>
        <dbReference type="ChEBI" id="CHEBI:15378"/>
        <dbReference type="ChEBI" id="CHEBI:29985"/>
        <dbReference type="ChEBI" id="CHEBI:30616"/>
        <dbReference type="ChEBI" id="CHEBI:35235"/>
        <dbReference type="ChEBI" id="CHEBI:43474"/>
        <dbReference type="ChEBI" id="CHEBI:58173"/>
        <dbReference type="ChEBI" id="CHEBI:456216"/>
        <dbReference type="EC" id="6.3.2.2"/>
    </reaction>
</comment>
<dbReference type="InterPro" id="IPR006336">
    <property type="entry name" value="GCS2"/>
</dbReference>
<organism evidence="6 7">
    <name type="scientific">Aeromicrobium panaciterrae</name>
    <dbReference type="NCBI Taxonomy" id="363861"/>
    <lineage>
        <taxon>Bacteria</taxon>
        <taxon>Bacillati</taxon>
        <taxon>Actinomycetota</taxon>
        <taxon>Actinomycetes</taxon>
        <taxon>Propionibacteriales</taxon>
        <taxon>Nocardioidaceae</taxon>
        <taxon>Aeromicrobium</taxon>
    </lineage>
</organism>
<dbReference type="Proteomes" id="UP001257739">
    <property type="component" value="Unassembled WGS sequence"/>
</dbReference>
<keyword evidence="7" id="KW-1185">Reference proteome</keyword>